<dbReference type="PROSITE" id="PS50950">
    <property type="entry name" value="ZF_THAP"/>
    <property type="match status" value="1"/>
</dbReference>
<evidence type="ECO:0000256" key="4">
    <source>
        <dbReference type="ARBA" id="ARBA00022833"/>
    </source>
</evidence>
<dbReference type="KEGG" id="tpal:117642061"/>
<dbReference type="GO" id="GO:0008270">
    <property type="term" value="F:zinc ion binding"/>
    <property type="evidence" value="ECO:0007669"/>
    <property type="project" value="UniProtKB-KW"/>
</dbReference>
<evidence type="ECO:0000256" key="1">
    <source>
        <dbReference type="ARBA" id="ARBA00001968"/>
    </source>
</evidence>
<dbReference type="PANTHER" id="PTHR23080">
    <property type="entry name" value="THAP DOMAIN PROTEIN"/>
    <property type="match status" value="1"/>
</dbReference>
<evidence type="ECO:0000256" key="6">
    <source>
        <dbReference type="PROSITE-ProRule" id="PRU00309"/>
    </source>
</evidence>
<dbReference type="SMART" id="SM00980">
    <property type="entry name" value="THAP"/>
    <property type="match status" value="1"/>
</dbReference>
<dbReference type="RefSeq" id="XP_034235759.1">
    <property type="nucleotide sequence ID" value="XM_034379868.1"/>
</dbReference>
<comment type="cofactor">
    <cofactor evidence="1">
        <name>a divalent metal cation</name>
        <dbReference type="ChEBI" id="CHEBI:60240"/>
    </cofactor>
</comment>
<dbReference type="OrthoDB" id="8195867at2759"/>
<accession>A0A6P8ZJQ4</accession>
<dbReference type="AlphaFoldDB" id="A0A6P8ZJQ4"/>
<keyword evidence="9" id="KW-1185">Reference proteome</keyword>
<evidence type="ECO:0000259" key="8">
    <source>
        <dbReference type="PROSITE" id="PS50950"/>
    </source>
</evidence>
<gene>
    <name evidence="10" type="primary">LOC117642061</name>
</gene>
<dbReference type="InParanoid" id="A0A6P8ZJQ4"/>
<dbReference type="Pfam" id="PF05485">
    <property type="entry name" value="THAP"/>
    <property type="match status" value="1"/>
</dbReference>
<name>A0A6P8ZJQ4_THRPL</name>
<evidence type="ECO:0000256" key="2">
    <source>
        <dbReference type="ARBA" id="ARBA00022723"/>
    </source>
</evidence>
<dbReference type="Pfam" id="PF13613">
    <property type="entry name" value="HTH_Tnp_4"/>
    <property type="match status" value="1"/>
</dbReference>
<evidence type="ECO:0000256" key="3">
    <source>
        <dbReference type="ARBA" id="ARBA00022771"/>
    </source>
</evidence>
<evidence type="ECO:0000256" key="7">
    <source>
        <dbReference type="SAM" id="Coils"/>
    </source>
</evidence>
<dbReference type="Proteomes" id="UP000515158">
    <property type="component" value="Unplaced"/>
</dbReference>
<dbReference type="InterPro" id="IPR027805">
    <property type="entry name" value="Transposase_HTH_dom"/>
</dbReference>
<sequence length="501" mass="57209">MVYACAVVGCTNRNNREKNLSYYCIPKVIANQCEKTLALSQKRRAKYLANIGRKDLQDKDVTNNTRVCSEHFTTGKPAALFDETNPDWAPTLKMRPAAVTPTPAKQDPARRYQRVQERQRKRLQEIVQNHQDVVEQHGGEEEEDDDAGGGEDRVGLAAELAAMTLERDNLKQERDALQQRVEILEEENQKYRKQYSFDEDSLRDEPKKVKFYSGLPSFTTLLAVFNLCKDYVSTSHRNALTPFQEFMVVMMRLRLNLLMEDLAFRFGVTQPTVSRILTRWLDVMALRLKSFIMWPEREVLMKTMPECFRKSFGTSVTLIIDCFEVFIEKPSNLLAKVGTYSKYKKHNTAKYLIGITPQGTISYISKAYVGRIQDTELTNDCGILDNLKPGDVVLSDRGFDISNTAGFLRAHVVQPAFLYGRLQLTGEEVDSTRKIAHVRIHVERVIGLVRRKYLILSQILPTDSLKIKEGQSMAPVDQYAIICSALCNLCPPIVPMFENED</sequence>
<dbReference type="GeneID" id="117642061"/>
<organism evidence="10">
    <name type="scientific">Thrips palmi</name>
    <name type="common">Melon thrips</name>
    <dbReference type="NCBI Taxonomy" id="161013"/>
    <lineage>
        <taxon>Eukaryota</taxon>
        <taxon>Metazoa</taxon>
        <taxon>Ecdysozoa</taxon>
        <taxon>Arthropoda</taxon>
        <taxon>Hexapoda</taxon>
        <taxon>Insecta</taxon>
        <taxon>Pterygota</taxon>
        <taxon>Neoptera</taxon>
        <taxon>Paraneoptera</taxon>
        <taxon>Thysanoptera</taxon>
        <taxon>Terebrantia</taxon>
        <taxon>Thripoidea</taxon>
        <taxon>Thripidae</taxon>
        <taxon>Thrips</taxon>
    </lineage>
</organism>
<keyword evidence="7" id="KW-0175">Coiled coil</keyword>
<dbReference type="InterPro" id="IPR027806">
    <property type="entry name" value="HARBI1_dom"/>
</dbReference>
<dbReference type="GO" id="GO:0003677">
    <property type="term" value="F:DNA binding"/>
    <property type="evidence" value="ECO:0007669"/>
    <property type="project" value="UniProtKB-UniRule"/>
</dbReference>
<protein>
    <submittedName>
        <fullName evidence="10">Uncharacterized protein LOC117642061</fullName>
    </submittedName>
</protein>
<dbReference type="SUPFAM" id="SSF57716">
    <property type="entry name" value="Glucocorticoid receptor-like (DNA-binding domain)"/>
    <property type="match status" value="1"/>
</dbReference>
<evidence type="ECO:0000256" key="5">
    <source>
        <dbReference type="ARBA" id="ARBA00023125"/>
    </source>
</evidence>
<reference evidence="10" key="1">
    <citation type="submission" date="2025-08" db="UniProtKB">
        <authorList>
            <consortium name="RefSeq"/>
        </authorList>
    </citation>
    <scope>IDENTIFICATION</scope>
    <source>
        <tissue evidence="10">Total insect</tissue>
    </source>
</reference>
<keyword evidence="3 6" id="KW-0863">Zinc-finger</keyword>
<feature type="coiled-coil region" evidence="7">
    <location>
        <begin position="153"/>
        <end position="201"/>
    </location>
</feature>
<keyword evidence="5 6" id="KW-0238">DNA-binding</keyword>
<evidence type="ECO:0000313" key="10">
    <source>
        <dbReference type="RefSeq" id="XP_034235759.1"/>
    </source>
</evidence>
<keyword evidence="4" id="KW-0862">Zinc</keyword>
<dbReference type="Pfam" id="PF13359">
    <property type="entry name" value="DDE_Tnp_4"/>
    <property type="match status" value="1"/>
</dbReference>
<dbReference type="InterPro" id="IPR006612">
    <property type="entry name" value="THAP_Znf"/>
</dbReference>
<proteinExistence type="predicted"/>
<evidence type="ECO:0000313" key="9">
    <source>
        <dbReference type="Proteomes" id="UP000515158"/>
    </source>
</evidence>
<feature type="domain" description="THAP-type" evidence="8">
    <location>
        <begin position="1"/>
        <end position="93"/>
    </location>
</feature>
<keyword evidence="2" id="KW-0479">Metal-binding</keyword>